<feature type="domain" description="Solute-binding protein family 3/N-terminal" evidence="1">
    <location>
        <begin position="21"/>
        <end position="232"/>
    </location>
</feature>
<gene>
    <name evidence="3" type="ORF">DC53_17485</name>
    <name evidence="2" type="ORF">EU508_14935</name>
</gene>
<accession>A0AB73BF18</accession>
<dbReference type="Proteomes" id="UP000324162">
    <property type="component" value="Unassembled WGS sequence"/>
</dbReference>
<dbReference type="EMBL" id="JJNZ01000068">
    <property type="protein sequence ID" value="KDC49300.1"/>
    <property type="molecule type" value="Genomic_DNA"/>
</dbReference>
<organism evidence="2 5">
    <name type="scientific">Pseudoalteromonas fuliginea</name>
    <dbReference type="NCBI Taxonomy" id="1872678"/>
    <lineage>
        <taxon>Bacteria</taxon>
        <taxon>Pseudomonadati</taxon>
        <taxon>Pseudomonadota</taxon>
        <taxon>Gammaproteobacteria</taxon>
        <taxon>Alteromonadales</taxon>
        <taxon>Pseudoalteromonadaceae</taxon>
        <taxon>Pseudoalteromonas</taxon>
    </lineage>
</organism>
<evidence type="ECO:0000313" key="2">
    <source>
        <dbReference type="EMBL" id="KAA1158786.1"/>
    </source>
</evidence>
<dbReference type="AlphaFoldDB" id="A0AB73BF18"/>
<dbReference type="Proteomes" id="UP000027154">
    <property type="component" value="Unassembled WGS sequence"/>
</dbReference>
<dbReference type="Pfam" id="PF00497">
    <property type="entry name" value="SBP_bac_3"/>
    <property type="match status" value="1"/>
</dbReference>
<dbReference type="SMART" id="SM00062">
    <property type="entry name" value="PBPb"/>
    <property type="match status" value="1"/>
</dbReference>
<evidence type="ECO:0000313" key="4">
    <source>
        <dbReference type="Proteomes" id="UP000027154"/>
    </source>
</evidence>
<dbReference type="InterPro" id="IPR001638">
    <property type="entry name" value="Solute-binding_3/MltF_N"/>
</dbReference>
<evidence type="ECO:0000313" key="5">
    <source>
        <dbReference type="Proteomes" id="UP000324162"/>
    </source>
</evidence>
<sequence length="233" mass="27214">MRVIFFFIILYSTPLFASQNKIIRCVTTHYPPFTIYDTNTETFTGLDIEYLRFIEHNLELNIELVHLPWARVQKEMKKDNFDCYFSLGNNPERAKYLDFTTVPLHITKFGLFTINDQNVINNNLSQAAISMLRGVDLPVEIAKKYAIDSNNIMRSLSSEDTFKLLKKGRVQYAITNYQAGLWYTQPFKNITSIELNEFQLPVYIAFKFGVIDTHKVDQQIKAFQAKRLNKNDD</sequence>
<dbReference type="Gene3D" id="3.40.190.10">
    <property type="entry name" value="Periplasmic binding protein-like II"/>
    <property type="match status" value="2"/>
</dbReference>
<reference evidence="2 5" key="2">
    <citation type="submission" date="2019-01" db="EMBL/GenBank/DDBJ databases">
        <title>Genome sequences of marine Pseudoalteromonas species.</title>
        <authorList>
            <person name="Boraston A.B."/>
            <person name="Hehemann J.-H."/>
            <person name="Vickers C.J."/>
            <person name="Salama-Alber O."/>
            <person name="Abe K."/>
            <person name="Hettle A.J."/>
        </authorList>
    </citation>
    <scope>NUCLEOTIDE SEQUENCE [LARGE SCALE GENOMIC DNA]</scope>
    <source>
        <strain evidence="2 5">PS42</strain>
    </source>
</reference>
<proteinExistence type="predicted"/>
<reference evidence="3 4" key="1">
    <citation type="submission" date="2014-04" db="EMBL/GenBank/DDBJ databases">
        <title>Pseudoalteromonas galatheae sp. nov., isolated from a deep-sea polychaete near Canal Concepcion, Chile.</title>
        <authorList>
            <person name="Machado H.R."/>
            <person name="Gram L."/>
            <person name="Vynne N.G."/>
        </authorList>
    </citation>
    <scope>NUCLEOTIDE SEQUENCE [LARGE SCALE GENOMIC DNA]</scope>
    <source>
        <strain evidence="3 4">KMM216</strain>
    </source>
</reference>
<name>A0AB73BF18_9GAMM</name>
<dbReference type="RefSeq" id="WP_007377049.1">
    <property type="nucleotide sequence ID" value="NZ_JBBMQV010000017.1"/>
</dbReference>
<evidence type="ECO:0000313" key="3">
    <source>
        <dbReference type="EMBL" id="KDC49300.1"/>
    </source>
</evidence>
<protein>
    <submittedName>
        <fullName evidence="2">Transporter substrate-binding domain-containing protein</fullName>
    </submittedName>
</protein>
<evidence type="ECO:0000259" key="1">
    <source>
        <dbReference type="SMART" id="SM00062"/>
    </source>
</evidence>
<dbReference type="EMBL" id="SEUK01000052">
    <property type="protein sequence ID" value="KAA1158786.1"/>
    <property type="molecule type" value="Genomic_DNA"/>
</dbReference>
<comment type="caution">
    <text evidence="2">The sequence shown here is derived from an EMBL/GenBank/DDBJ whole genome shotgun (WGS) entry which is preliminary data.</text>
</comment>
<dbReference type="SUPFAM" id="SSF53850">
    <property type="entry name" value="Periplasmic binding protein-like II"/>
    <property type="match status" value="1"/>
</dbReference>